<dbReference type="GO" id="GO:0008324">
    <property type="term" value="F:monoatomic cation transmembrane transporter activity"/>
    <property type="evidence" value="ECO:0007669"/>
    <property type="project" value="InterPro"/>
</dbReference>
<evidence type="ECO:0000256" key="3">
    <source>
        <dbReference type="ARBA" id="ARBA00022448"/>
    </source>
</evidence>
<dbReference type="PANTHER" id="PTHR13414:SF9">
    <property type="entry name" value="PROTON-COUPLED ZINC ANTIPORTER SLC30A9, MITOCHONDRIAL"/>
    <property type="match status" value="1"/>
</dbReference>
<proteinExistence type="inferred from homology"/>
<reference evidence="12" key="1">
    <citation type="submission" date="2017-02" db="UniProtKB">
        <authorList>
            <consortium name="WormBaseParasite"/>
        </authorList>
    </citation>
    <scope>IDENTIFICATION</scope>
</reference>
<dbReference type="EMBL" id="UYYG01001150">
    <property type="protein sequence ID" value="VDN54577.1"/>
    <property type="molecule type" value="Genomic_DNA"/>
</dbReference>
<keyword evidence="6 7" id="KW-0472">Membrane</keyword>
<dbReference type="Gene3D" id="1.20.1510.10">
    <property type="entry name" value="Cation efflux protein transmembrane domain"/>
    <property type="match status" value="1"/>
</dbReference>
<dbReference type="GO" id="GO:0005783">
    <property type="term" value="C:endoplasmic reticulum"/>
    <property type="evidence" value="ECO:0007669"/>
    <property type="project" value="TreeGrafter"/>
</dbReference>
<dbReference type="AlphaFoldDB" id="A0A0N4U0U6"/>
<protein>
    <submittedName>
        <fullName evidence="12">Solute carrier family 30 member 9</fullName>
    </submittedName>
</protein>
<keyword evidence="4 7" id="KW-0812">Transmembrane</keyword>
<organism evidence="10 12">
    <name type="scientific">Dracunculus medinensis</name>
    <name type="common">Guinea worm</name>
    <dbReference type="NCBI Taxonomy" id="318479"/>
    <lineage>
        <taxon>Eukaryota</taxon>
        <taxon>Metazoa</taxon>
        <taxon>Ecdysozoa</taxon>
        <taxon>Nematoda</taxon>
        <taxon>Chromadorea</taxon>
        <taxon>Rhabditida</taxon>
        <taxon>Spirurina</taxon>
        <taxon>Dracunculoidea</taxon>
        <taxon>Dracunculidae</taxon>
        <taxon>Dracunculus</taxon>
    </lineage>
</organism>
<sequence>MLLTRKSIIKLRFLLRLNFREVNDFSKDRLFRFPRRALREISDNEISEERAILDYCLTKEQLKDLSGKLVYKRGNNLPEISYSLSDVYKLAMKIHGNEKEMREKRRIIIGIRHRLSEAQRLQMHLEHYKIFKKLKEQEILEEREGDASDSGRKRSLGANRVVAIAFTLNCCDTVSKYVAAYLTGSKSLFAEAIHSTMDTLNQLILLTGIRVSKRTPDKSHPYGYGNMRYVSSLISGCGILSFGCGLSIYHGISGLLHPTQLEPLIYAYLALTVSFIFQGSSALTAFREVRLKAKSAKLSFFDYLRISSDPTLNVVLLEDSAAVCGVLIALTSISLSSILNSTVPDSIGSILIGIVLGMVSTFIIRTNAAHLVGQSLPSNIIDSIVISLGNDPAVKAIHDVKATAVGVGQSRFKAEVDFDGRAITNKYICECCNMPNAIQQARSINSEEDFREFMLEHGEKIIRKIGDEVDRIESELIKKYPEVRHVDLESV</sequence>
<evidence type="ECO:0000256" key="1">
    <source>
        <dbReference type="ARBA" id="ARBA00004141"/>
    </source>
</evidence>
<feature type="transmembrane region" description="Helical" evidence="7">
    <location>
        <begin position="347"/>
        <end position="364"/>
    </location>
</feature>
<evidence type="ECO:0000313" key="9">
    <source>
        <dbReference type="EMBL" id="VDN54577.1"/>
    </source>
</evidence>
<dbReference type="NCBIfam" id="TIGR01297">
    <property type="entry name" value="CDF"/>
    <property type="match status" value="1"/>
</dbReference>
<dbReference type="GO" id="GO:0006882">
    <property type="term" value="P:intracellular zinc ion homeostasis"/>
    <property type="evidence" value="ECO:0007669"/>
    <property type="project" value="TreeGrafter"/>
</dbReference>
<keyword evidence="11" id="KW-1185">Reference proteome</keyword>
<keyword evidence="3" id="KW-0813">Transport</keyword>
<dbReference type="Pfam" id="PF01545">
    <property type="entry name" value="Cation_efflux"/>
    <property type="match status" value="1"/>
</dbReference>
<dbReference type="Proteomes" id="UP000274756">
    <property type="component" value="Unassembled WGS sequence"/>
</dbReference>
<feature type="domain" description="Cation efflux protein transmembrane" evidence="8">
    <location>
        <begin position="163"/>
        <end position="371"/>
    </location>
</feature>
<evidence type="ECO:0000256" key="7">
    <source>
        <dbReference type="SAM" id="Phobius"/>
    </source>
</evidence>
<dbReference type="Proteomes" id="UP000038040">
    <property type="component" value="Unplaced"/>
</dbReference>
<keyword evidence="5 7" id="KW-1133">Transmembrane helix</keyword>
<evidence type="ECO:0000259" key="8">
    <source>
        <dbReference type="Pfam" id="PF01545"/>
    </source>
</evidence>
<dbReference type="InterPro" id="IPR058533">
    <property type="entry name" value="Cation_efflux_TM"/>
</dbReference>
<dbReference type="WBParaSite" id="DME_0000019001-mRNA-1">
    <property type="protein sequence ID" value="DME_0000019001-mRNA-1"/>
    <property type="gene ID" value="DME_0000019001"/>
</dbReference>
<evidence type="ECO:0000313" key="12">
    <source>
        <dbReference type="WBParaSite" id="DME_0000019001-mRNA-1"/>
    </source>
</evidence>
<reference evidence="9 11" key="2">
    <citation type="submission" date="2018-11" db="EMBL/GenBank/DDBJ databases">
        <authorList>
            <consortium name="Pathogen Informatics"/>
        </authorList>
    </citation>
    <scope>NUCLEOTIDE SEQUENCE [LARGE SCALE GENOMIC DNA]</scope>
</reference>
<dbReference type="InterPro" id="IPR002524">
    <property type="entry name" value="Cation_efflux"/>
</dbReference>
<dbReference type="InterPro" id="IPR027469">
    <property type="entry name" value="Cation_efflux_TMD_sf"/>
</dbReference>
<dbReference type="GO" id="GO:0006829">
    <property type="term" value="P:zinc ion transport"/>
    <property type="evidence" value="ECO:0007669"/>
    <property type="project" value="InterPro"/>
</dbReference>
<dbReference type="InterPro" id="IPR040177">
    <property type="entry name" value="SLC30A9"/>
</dbReference>
<dbReference type="PANTHER" id="PTHR13414">
    <property type="entry name" value="HUEL-CATION TRANSPORTER"/>
    <property type="match status" value="1"/>
</dbReference>
<dbReference type="OrthoDB" id="435980at2759"/>
<comment type="subcellular location">
    <subcellularLocation>
        <location evidence="1">Membrane</location>
        <topology evidence="1">Multi-pass membrane protein</topology>
    </subcellularLocation>
</comment>
<gene>
    <name evidence="9" type="ORF">DME_LOCUS4550</name>
</gene>
<dbReference type="STRING" id="318479.A0A0N4U0U6"/>
<evidence type="ECO:0000256" key="6">
    <source>
        <dbReference type="ARBA" id="ARBA00023136"/>
    </source>
</evidence>
<accession>A0A0N4U0U6</accession>
<evidence type="ECO:0000313" key="11">
    <source>
        <dbReference type="Proteomes" id="UP000274756"/>
    </source>
</evidence>
<feature type="transmembrane region" description="Helical" evidence="7">
    <location>
        <begin position="264"/>
        <end position="286"/>
    </location>
</feature>
<evidence type="ECO:0000256" key="5">
    <source>
        <dbReference type="ARBA" id="ARBA00022989"/>
    </source>
</evidence>
<name>A0A0N4U0U6_DRAME</name>
<dbReference type="GO" id="GO:0016020">
    <property type="term" value="C:membrane"/>
    <property type="evidence" value="ECO:0007669"/>
    <property type="project" value="UniProtKB-SubCell"/>
</dbReference>
<feature type="transmembrane region" description="Helical" evidence="7">
    <location>
        <begin position="314"/>
        <end position="335"/>
    </location>
</feature>
<dbReference type="SUPFAM" id="SSF161111">
    <property type="entry name" value="Cation efflux protein transmembrane domain-like"/>
    <property type="match status" value="1"/>
</dbReference>
<evidence type="ECO:0000256" key="4">
    <source>
        <dbReference type="ARBA" id="ARBA00022692"/>
    </source>
</evidence>
<feature type="transmembrane region" description="Helical" evidence="7">
    <location>
        <begin position="229"/>
        <end position="252"/>
    </location>
</feature>
<evidence type="ECO:0000256" key="2">
    <source>
        <dbReference type="ARBA" id="ARBA00008873"/>
    </source>
</evidence>
<evidence type="ECO:0000313" key="10">
    <source>
        <dbReference type="Proteomes" id="UP000038040"/>
    </source>
</evidence>
<comment type="similarity">
    <text evidence="2">Belongs to the cation diffusion facilitator (CDF) transporter (TC 2.A.4) family. SLC30A subfamily.</text>
</comment>